<dbReference type="GeneID" id="40104357"/>
<accession>A0A220NQR4</accession>
<evidence type="ECO:0000313" key="4">
    <source>
        <dbReference type="Proteomes" id="UP000226097"/>
    </source>
</evidence>
<feature type="domain" description="DUF3644" evidence="1">
    <location>
        <begin position="21"/>
        <end position="194"/>
    </location>
</feature>
<protein>
    <submittedName>
        <fullName evidence="3">Uncharacterized protein</fullName>
    </submittedName>
</protein>
<keyword evidence="4" id="KW-1185">Reference proteome</keyword>
<dbReference type="RefSeq" id="YP_009626543.1">
    <property type="nucleotide sequence ID" value="NC_042139.2"/>
</dbReference>
<dbReference type="InterPro" id="IPR022104">
    <property type="entry name" value="DUF3644"/>
</dbReference>
<evidence type="ECO:0000259" key="1">
    <source>
        <dbReference type="Pfam" id="PF12358"/>
    </source>
</evidence>
<feature type="domain" description="EC042-2821-like Restriction Endonuclease-like" evidence="2">
    <location>
        <begin position="243"/>
        <end position="338"/>
    </location>
</feature>
<sequence>MGDLNAAEKSTSSTEDAVAERLIAKSKEAFALAVELYNRPTLRYHAEACSIFLCNAWELMLKAYLVQTEGISAIYYSDNPDRTISLEDCLKKIFSNEKSPLRVNMRELIAFRNTNTHFITDEYELFYGPFLQAAVTNYAEQLENLHEQSVSDIMPENHLALAVRRGSIEPEVIRAKYDPAVAEKLLQSRQNLAKTVGGEGNGAIAAIFETNFRIVKKEKDADFNVFVTPDASAGVTIVKDVKDAISYYPFRVSACVDKVNGKLKGKGTKIRFRGDEVPQFNKFHFDLFAKGHHFKGDQRFSYNRNGPDETPYYVYSQHTVEFIVQRLREEPETYLDKLSHQIQNER</sequence>
<dbReference type="Proteomes" id="UP000226097">
    <property type="component" value="Segment"/>
</dbReference>
<gene>
    <name evidence="3" type="primary">31</name>
    <name evidence="3" type="ORF">PBI_POUSHOU_31</name>
</gene>
<reference evidence="3" key="1">
    <citation type="submission" date="2017-06" db="EMBL/GenBank/DDBJ databases">
        <authorList>
            <person name="Guerrero Bustamante C.A."/>
            <person name="Bowman C.A."/>
            <person name="Russell D.A."/>
            <person name="Pope W.A."/>
            <person name="Jacobs-Sera D."/>
            <person name="Hatfull G.F."/>
        </authorList>
    </citation>
    <scope>NUCLEOTIDE SEQUENCE [LARGE SCALE GENOMIC DNA]</scope>
</reference>
<proteinExistence type="predicted"/>
<evidence type="ECO:0000313" key="3">
    <source>
        <dbReference type="EMBL" id="ASJ78990.1"/>
    </source>
</evidence>
<organism evidence="3 4">
    <name type="scientific">Corynebacterium phage Poushou</name>
    <dbReference type="NCBI Taxonomy" id="2015851"/>
    <lineage>
        <taxon>Viruses</taxon>
        <taxon>Duplodnaviria</taxon>
        <taxon>Heunggongvirae</taxon>
        <taxon>Uroviricota</taxon>
        <taxon>Caudoviricetes</taxon>
        <taxon>Poushouvirus</taxon>
        <taxon>Poushouvirus Poushou</taxon>
    </lineage>
</organism>
<dbReference type="KEGG" id="vg:40104357"/>
<dbReference type="OrthoDB" id="32483at10239"/>
<dbReference type="InterPro" id="IPR049530">
    <property type="entry name" value="EC042_2821"/>
</dbReference>
<evidence type="ECO:0000259" key="2">
    <source>
        <dbReference type="Pfam" id="PF18740"/>
    </source>
</evidence>
<dbReference type="Pfam" id="PF12358">
    <property type="entry name" value="DUF3644"/>
    <property type="match status" value="1"/>
</dbReference>
<name>A0A220NQR4_9CAUD</name>
<dbReference type="EMBL" id="MF197383">
    <property type="protein sequence ID" value="ASJ78990.1"/>
    <property type="molecule type" value="Genomic_DNA"/>
</dbReference>
<dbReference type="Pfam" id="PF18740">
    <property type="entry name" value="EC042_2821"/>
    <property type="match status" value="1"/>
</dbReference>